<keyword evidence="2" id="KW-1133">Transmembrane helix</keyword>
<evidence type="ECO:0000313" key="3">
    <source>
        <dbReference type="EMBL" id="CAG6495553.1"/>
    </source>
</evidence>
<dbReference type="AlphaFoldDB" id="A0A8D8G697"/>
<name>A0A8D8G697_CULPI</name>
<reference evidence="3" key="1">
    <citation type="submission" date="2021-05" db="EMBL/GenBank/DDBJ databases">
        <authorList>
            <person name="Alioto T."/>
            <person name="Alioto T."/>
            <person name="Gomez Garrido J."/>
        </authorList>
    </citation>
    <scope>NUCLEOTIDE SEQUENCE</scope>
</reference>
<keyword evidence="2" id="KW-0472">Membrane</keyword>
<keyword evidence="2" id="KW-0812">Transmembrane</keyword>
<sequence>MKNSRKLCLNLCNRLMLLGYRCFFFCCILLYFYMAIFFLIKQNVSSTSDSQPGVHVPLGVPRAVSGGPEDKPRNGGHLSQTKYLREKKKTNYFEAKINNHA</sequence>
<protein>
    <submittedName>
        <fullName evidence="3">(northern house mosquito) hypothetical protein</fullName>
    </submittedName>
</protein>
<dbReference type="EMBL" id="HBUE01128963">
    <property type="protein sequence ID" value="CAG6495553.1"/>
    <property type="molecule type" value="Transcribed_RNA"/>
</dbReference>
<proteinExistence type="predicted"/>
<evidence type="ECO:0000256" key="2">
    <source>
        <dbReference type="SAM" id="Phobius"/>
    </source>
</evidence>
<organism evidence="3">
    <name type="scientific">Culex pipiens</name>
    <name type="common">House mosquito</name>
    <dbReference type="NCBI Taxonomy" id="7175"/>
    <lineage>
        <taxon>Eukaryota</taxon>
        <taxon>Metazoa</taxon>
        <taxon>Ecdysozoa</taxon>
        <taxon>Arthropoda</taxon>
        <taxon>Hexapoda</taxon>
        <taxon>Insecta</taxon>
        <taxon>Pterygota</taxon>
        <taxon>Neoptera</taxon>
        <taxon>Endopterygota</taxon>
        <taxon>Diptera</taxon>
        <taxon>Nematocera</taxon>
        <taxon>Culicoidea</taxon>
        <taxon>Culicidae</taxon>
        <taxon>Culicinae</taxon>
        <taxon>Culicini</taxon>
        <taxon>Culex</taxon>
        <taxon>Culex</taxon>
    </lineage>
</organism>
<evidence type="ECO:0000256" key="1">
    <source>
        <dbReference type="SAM" id="MobiDB-lite"/>
    </source>
</evidence>
<feature type="transmembrane region" description="Helical" evidence="2">
    <location>
        <begin position="20"/>
        <end position="40"/>
    </location>
</feature>
<feature type="region of interest" description="Disordered" evidence="1">
    <location>
        <begin position="61"/>
        <end position="80"/>
    </location>
</feature>
<accession>A0A8D8G697</accession>